<protein>
    <submittedName>
        <fullName evidence="2">Uncharacterized protein</fullName>
    </submittedName>
</protein>
<comment type="caution">
    <text evidence="2">The sequence shown here is derived from an EMBL/GenBank/DDBJ whole genome shotgun (WGS) entry which is preliminary data.</text>
</comment>
<reference evidence="2 3" key="1">
    <citation type="submission" date="2024-08" db="EMBL/GenBank/DDBJ databases">
        <authorList>
            <person name="Cucini C."/>
            <person name="Frati F."/>
        </authorList>
    </citation>
    <scope>NUCLEOTIDE SEQUENCE [LARGE SCALE GENOMIC DNA]</scope>
</reference>
<proteinExistence type="predicted"/>
<accession>A0ABP1QCT8</accession>
<feature type="signal peptide" evidence="1">
    <location>
        <begin position="1"/>
        <end position="18"/>
    </location>
</feature>
<dbReference type="Proteomes" id="UP001642540">
    <property type="component" value="Unassembled WGS sequence"/>
</dbReference>
<name>A0ABP1QCT8_9HEXA</name>
<dbReference type="EMBL" id="CAXLJM020000027">
    <property type="protein sequence ID" value="CAL8094501.1"/>
    <property type="molecule type" value="Genomic_DNA"/>
</dbReference>
<feature type="chain" id="PRO_5046020453" evidence="1">
    <location>
        <begin position="19"/>
        <end position="110"/>
    </location>
</feature>
<gene>
    <name evidence="2" type="ORF">ODALV1_LOCUS8795</name>
</gene>
<evidence type="ECO:0000256" key="1">
    <source>
        <dbReference type="SAM" id="SignalP"/>
    </source>
</evidence>
<keyword evidence="3" id="KW-1185">Reference proteome</keyword>
<organism evidence="2 3">
    <name type="scientific">Orchesella dallaii</name>
    <dbReference type="NCBI Taxonomy" id="48710"/>
    <lineage>
        <taxon>Eukaryota</taxon>
        <taxon>Metazoa</taxon>
        <taxon>Ecdysozoa</taxon>
        <taxon>Arthropoda</taxon>
        <taxon>Hexapoda</taxon>
        <taxon>Collembola</taxon>
        <taxon>Entomobryomorpha</taxon>
        <taxon>Entomobryoidea</taxon>
        <taxon>Orchesellidae</taxon>
        <taxon>Orchesellinae</taxon>
        <taxon>Orchesella</taxon>
    </lineage>
</organism>
<keyword evidence="1" id="KW-0732">Signal</keyword>
<evidence type="ECO:0000313" key="2">
    <source>
        <dbReference type="EMBL" id="CAL8094501.1"/>
    </source>
</evidence>
<evidence type="ECO:0000313" key="3">
    <source>
        <dbReference type="Proteomes" id="UP001642540"/>
    </source>
</evidence>
<sequence length="110" mass="12313">MQTIQVVLALVFVCAVNAAPQIFTSEIFENIPDEVELNVPTTEHTIILPPYFQNLLNNIPNLPPPPPVQFYSPSLPFQLQLGQHRLFLNWFNQVMALLKPSTTTTTTAAP</sequence>